<dbReference type="Pfam" id="PF12783">
    <property type="entry name" value="Sec7-like_HUS"/>
    <property type="match status" value="1"/>
</dbReference>
<reference evidence="4" key="1">
    <citation type="submission" date="2021-09" db="EMBL/GenBank/DDBJ databases">
        <authorList>
            <consortium name="AG Swart"/>
            <person name="Singh M."/>
            <person name="Singh A."/>
            <person name="Seah K."/>
            <person name="Emmerich C."/>
        </authorList>
    </citation>
    <scope>NUCLEOTIDE SEQUENCE</scope>
    <source>
        <strain evidence="4">ATCC30299</strain>
    </source>
</reference>
<dbReference type="InterPro" id="IPR000904">
    <property type="entry name" value="Sec7_dom"/>
</dbReference>
<dbReference type="InterPro" id="IPR016024">
    <property type="entry name" value="ARM-type_fold"/>
</dbReference>
<proteinExistence type="predicted"/>
<accession>A0AAU9IVW8</accession>
<evidence type="ECO:0000313" key="4">
    <source>
        <dbReference type="EMBL" id="CAG9315835.1"/>
    </source>
</evidence>
<dbReference type="SUPFAM" id="SSF48425">
    <property type="entry name" value="Sec7 domain"/>
    <property type="match status" value="1"/>
</dbReference>
<dbReference type="GO" id="GO:0005085">
    <property type="term" value="F:guanyl-nucleotide exchange factor activity"/>
    <property type="evidence" value="ECO:0007669"/>
    <property type="project" value="InterPro"/>
</dbReference>
<dbReference type="GO" id="GO:0012505">
    <property type="term" value="C:endomembrane system"/>
    <property type="evidence" value="ECO:0007669"/>
    <property type="project" value="UniProtKB-ARBA"/>
</dbReference>
<dbReference type="GO" id="GO:0016192">
    <property type="term" value="P:vesicle-mediated transport"/>
    <property type="evidence" value="ECO:0007669"/>
    <property type="project" value="UniProtKB-ARBA"/>
</dbReference>
<dbReference type="Gene3D" id="1.10.1000.11">
    <property type="entry name" value="Arf Nucleotide-binding Site Opener,domain 2"/>
    <property type="match status" value="1"/>
</dbReference>
<dbReference type="PROSITE" id="PS50190">
    <property type="entry name" value="SEC7"/>
    <property type="match status" value="1"/>
</dbReference>
<evidence type="ECO:0000256" key="1">
    <source>
        <dbReference type="ARBA" id="ARBA00022448"/>
    </source>
</evidence>
<keyword evidence="5" id="KW-1185">Reference proteome</keyword>
<dbReference type="InterPro" id="IPR023394">
    <property type="entry name" value="Sec7_C_sf"/>
</dbReference>
<dbReference type="Proteomes" id="UP001162131">
    <property type="component" value="Unassembled WGS sequence"/>
</dbReference>
<dbReference type="InterPro" id="IPR032629">
    <property type="entry name" value="DCB_dom"/>
</dbReference>
<dbReference type="InterPro" id="IPR032691">
    <property type="entry name" value="Mon2/Sec7/BIG1-like_HUS"/>
</dbReference>
<keyword evidence="2" id="KW-0653">Protein transport</keyword>
<dbReference type="GO" id="GO:0015031">
    <property type="term" value="P:protein transport"/>
    <property type="evidence" value="ECO:0007669"/>
    <property type="project" value="UniProtKB-KW"/>
</dbReference>
<evidence type="ECO:0000256" key="2">
    <source>
        <dbReference type="ARBA" id="ARBA00022927"/>
    </source>
</evidence>
<dbReference type="GO" id="GO:0005737">
    <property type="term" value="C:cytoplasm"/>
    <property type="evidence" value="ECO:0007669"/>
    <property type="project" value="UniProtKB-ARBA"/>
</dbReference>
<gene>
    <name evidence="4" type="ORF">BSTOLATCC_MIC14580</name>
</gene>
<dbReference type="InterPro" id="IPR035999">
    <property type="entry name" value="Sec7_dom_sf"/>
</dbReference>
<name>A0AAU9IVW8_9CILI</name>
<dbReference type="PANTHER" id="PTHR10663">
    <property type="entry name" value="GUANYL-NUCLEOTIDE EXCHANGE FACTOR"/>
    <property type="match status" value="1"/>
</dbReference>
<protein>
    <recommendedName>
        <fullName evidence="3">SEC7 domain-containing protein</fullName>
    </recommendedName>
</protein>
<dbReference type="Pfam" id="PF01369">
    <property type="entry name" value="Sec7"/>
    <property type="match status" value="1"/>
</dbReference>
<feature type="domain" description="SEC7" evidence="3">
    <location>
        <begin position="411"/>
        <end position="599"/>
    </location>
</feature>
<organism evidence="4 5">
    <name type="scientific">Blepharisma stoltei</name>
    <dbReference type="NCBI Taxonomy" id="1481888"/>
    <lineage>
        <taxon>Eukaryota</taxon>
        <taxon>Sar</taxon>
        <taxon>Alveolata</taxon>
        <taxon>Ciliophora</taxon>
        <taxon>Postciliodesmatophora</taxon>
        <taxon>Heterotrichea</taxon>
        <taxon>Heterotrichida</taxon>
        <taxon>Blepharismidae</taxon>
        <taxon>Blepharisma</taxon>
    </lineage>
</organism>
<dbReference type="PANTHER" id="PTHR10663:SF388">
    <property type="entry name" value="GOLGI-SPECIFIC BREFELDIN A-RESISTANCE GUANINE NUCLEOTIDE EXCHANGE FACTOR 1"/>
    <property type="match status" value="1"/>
</dbReference>
<dbReference type="Pfam" id="PF16213">
    <property type="entry name" value="DCB"/>
    <property type="match status" value="1"/>
</dbReference>
<dbReference type="SUPFAM" id="SSF48371">
    <property type="entry name" value="ARM repeat"/>
    <property type="match status" value="2"/>
</dbReference>
<evidence type="ECO:0000259" key="3">
    <source>
        <dbReference type="PROSITE" id="PS50190"/>
    </source>
</evidence>
<dbReference type="CDD" id="cd00171">
    <property type="entry name" value="Sec7"/>
    <property type="match status" value="1"/>
</dbReference>
<dbReference type="Gene3D" id="1.10.220.20">
    <property type="match status" value="1"/>
</dbReference>
<comment type="caution">
    <text evidence="4">The sequence shown here is derived from an EMBL/GenBank/DDBJ whole genome shotgun (WGS) entry which is preliminary data.</text>
</comment>
<dbReference type="EMBL" id="CAJZBQ010000014">
    <property type="protein sequence ID" value="CAG9315835.1"/>
    <property type="molecule type" value="Genomic_DNA"/>
</dbReference>
<sequence>MNNRVKTINCVKGEIHNLLAIMRFVPDFTASPEIYIAEFKSLFQSLLVCSDVDSLDFWSPFLKIIQSTEVAGPIVGVALSSIHKFLLYGFLSPTSGFILNNIVNSVVQWNIPGLYSSNDEVIFMKLLQVFLECLRTQASIYLTDASVWSIVKRCFDVFDKERVSELLKKTAQNTLLQIFIVIFNRTAEMGNEECYGVPCVRNILLKLANLIGTNEKNEANWKEKRCLGLFLMNTALETAGEAMGLHEGIVLIIQDEVCKSLLINSNTGDLFILSLTLRVVFNLFQSIKRHLKVQLEVFFNSIHLKIASEYEDSQDPFVYQRSELALESIVDFCREPSLVLELYTNYDCDLHFANLFEALSKFLCKHAFPLHQNLIRLNELCLQGLLAITSTISIRCDPEMHNIEPEPLENKIKENKVMKEKYSESAYIFNNHPKDFIVKLQEKNYLPKNCDAEAVAKFLKENPAIDSTSLGEYLGKPGEFNQEVLRHYLKFFDYGGMRIDLALRLTFTSLKAPGEPQCIDRILDAFGKVYFQQNPEFADETASYVLAFSIIMLNTDLHSCAVINKMSIESYMRNVKGVNGGKDFPQEMLIEIYNSIKNEPIQVSETVNVVKSEDLADNDLANNTWKKIIKRTKGSMNYRMLNELMLQPAGENEKDMLDILWESGILGTLTNAMDCAGEEKSLKAIKELFIEISKICTYFNMTDHINRLLSTLCQCFLRNTDSIIAFHHSKRALYALEAAVECAIACKDHLNGVWGHLINCLFRLHSLKLLPQQLIDLDDFVDKEGRILPMSNPVLDDSFFQYFRAGSKVSNPPSHKSEDDTVEESSGLWASFAMYLGVPTQPAKRGDELMQELTQELREKVIGTGIHQIFLNTKSLPLESLNYLLRTLIQRCKDSNEEVNIVLSLELLTNSILSNAIRLEVSEWKSAIAHLVNVVTSTHHSWSTERGLVCLLRLCIHHHDDIVDLKASLVTVLEHMAELPPKKLSRYADRLAAGILILMNSGNTSFLIQGSSWTLLLKILNSFSLIERTAMTGFEIVSLIIHHLHEWPGVELKMYEELLDLIIVYIRQDLPSSGRISLGLKLVHSLHKQILKRNTSEVVIYFWKKILALVGRLCQEQKQALRLQAYTLLQEIILTSSSHPDLEKWPLWKECFERVLFPLVVEPFMITREMLKDISDEKATIMKKEFEMCREKAMDIICYAVLFKIKTLNTASEFTTFWVRLLKLLSQTLKNKESGDVNEKSYEMLKNLLLVLKTDNDLNQEQWTLTWEIINLDALRHEIEPETASQQHIDDTIEVL</sequence>
<evidence type="ECO:0000313" key="5">
    <source>
        <dbReference type="Proteomes" id="UP001162131"/>
    </source>
</evidence>
<dbReference type="SMART" id="SM00222">
    <property type="entry name" value="Sec7"/>
    <property type="match status" value="1"/>
</dbReference>
<keyword evidence="1" id="KW-0813">Transport</keyword>
<dbReference type="GO" id="GO:0032012">
    <property type="term" value="P:regulation of ARF protein signal transduction"/>
    <property type="evidence" value="ECO:0007669"/>
    <property type="project" value="InterPro"/>
</dbReference>